<dbReference type="PANTHER" id="PTHR10434">
    <property type="entry name" value="1-ACYL-SN-GLYCEROL-3-PHOSPHATE ACYLTRANSFERASE"/>
    <property type="match status" value="1"/>
</dbReference>
<dbReference type="EMBL" id="LGHJ01000019">
    <property type="protein sequence ID" value="KPL73964.1"/>
    <property type="molecule type" value="Genomic_DNA"/>
</dbReference>
<dbReference type="Proteomes" id="UP000050514">
    <property type="component" value="Unassembled WGS sequence"/>
</dbReference>
<keyword evidence="5" id="KW-1185">Reference proteome</keyword>
<organism evidence="4 5">
    <name type="scientific">Bellilinea caldifistulae</name>
    <dbReference type="NCBI Taxonomy" id="360411"/>
    <lineage>
        <taxon>Bacteria</taxon>
        <taxon>Bacillati</taxon>
        <taxon>Chloroflexota</taxon>
        <taxon>Anaerolineae</taxon>
        <taxon>Anaerolineales</taxon>
        <taxon>Anaerolineaceae</taxon>
        <taxon>Bellilinea</taxon>
    </lineage>
</organism>
<evidence type="ECO:0000256" key="1">
    <source>
        <dbReference type="ARBA" id="ARBA00022679"/>
    </source>
</evidence>
<feature type="domain" description="Phospholipid/glycerol acyltransferase" evidence="3">
    <location>
        <begin position="43"/>
        <end position="155"/>
    </location>
</feature>
<dbReference type="Pfam" id="PF01553">
    <property type="entry name" value="Acyltransferase"/>
    <property type="match status" value="1"/>
</dbReference>
<dbReference type="CDD" id="cd07989">
    <property type="entry name" value="LPLAT_AGPAT-like"/>
    <property type="match status" value="1"/>
</dbReference>
<dbReference type="SMART" id="SM00563">
    <property type="entry name" value="PlsC"/>
    <property type="match status" value="1"/>
</dbReference>
<proteinExistence type="predicted"/>
<comment type="caution">
    <text evidence="4">The sequence shown here is derived from an EMBL/GenBank/DDBJ whole genome shotgun (WGS) entry which is preliminary data.</text>
</comment>
<name>A0A0P6X3H9_9CHLR</name>
<evidence type="ECO:0000313" key="5">
    <source>
        <dbReference type="Proteomes" id="UP000050514"/>
    </source>
</evidence>
<dbReference type="GO" id="GO:0003841">
    <property type="term" value="F:1-acylglycerol-3-phosphate O-acyltransferase activity"/>
    <property type="evidence" value="ECO:0007669"/>
    <property type="project" value="TreeGrafter"/>
</dbReference>
<evidence type="ECO:0000313" key="4">
    <source>
        <dbReference type="EMBL" id="KPL73964.1"/>
    </source>
</evidence>
<sequence length="241" mass="27001">MTITYPRRKVIRTILRQLIRVAFQVLSDFSIEGRENLPKEGPLLVIGNHFSFLDPVAVIGSVPYPIEYLGGLRMPNAPQSVIWLAKLYGFLPVRRGSISRDTLYASRAVLQSKGVLGIFPEAGNWTSVLRPARPGAAYLASSTRAKILPVGLDGLTDLFPTLKRGKRARITVRFGKPFGPFFVSERGETDRNRLEEIGHEMMREIALLLPSEKRGFYSDDPAVREFAAMQAVYPWDGKPEE</sequence>
<dbReference type="STRING" id="360411.AC812_14480"/>
<dbReference type="SUPFAM" id="SSF69593">
    <property type="entry name" value="Glycerol-3-phosphate (1)-acyltransferase"/>
    <property type="match status" value="1"/>
</dbReference>
<evidence type="ECO:0000259" key="3">
    <source>
        <dbReference type="SMART" id="SM00563"/>
    </source>
</evidence>
<dbReference type="GO" id="GO:0006654">
    <property type="term" value="P:phosphatidic acid biosynthetic process"/>
    <property type="evidence" value="ECO:0007669"/>
    <property type="project" value="TreeGrafter"/>
</dbReference>
<dbReference type="AlphaFoldDB" id="A0A0P6X3H9"/>
<reference evidence="4 5" key="1">
    <citation type="submission" date="2015-07" db="EMBL/GenBank/DDBJ databases">
        <title>Draft genome of Bellilinea caldifistulae DSM 17877.</title>
        <authorList>
            <person name="Hemp J."/>
            <person name="Ward L.M."/>
            <person name="Pace L.A."/>
            <person name="Fischer W.W."/>
        </authorList>
    </citation>
    <scope>NUCLEOTIDE SEQUENCE [LARGE SCALE GENOMIC DNA]</scope>
    <source>
        <strain evidence="4 5">GOMI-1</strain>
    </source>
</reference>
<evidence type="ECO:0000256" key="2">
    <source>
        <dbReference type="ARBA" id="ARBA00023315"/>
    </source>
</evidence>
<accession>A0A0P6X3H9</accession>
<dbReference type="PANTHER" id="PTHR10434:SF11">
    <property type="entry name" value="1-ACYL-SN-GLYCEROL-3-PHOSPHATE ACYLTRANSFERASE"/>
    <property type="match status" value="1"/>
</dbReference>
<keyword evidence="2" id="KW-0012">Acyltransferase</keyword>
<keyword evidence="1" id="KW-0808">Transferase</keyword>
<protein>
    <recommendedName>
        <fullName evidence="3">Phospholipid/glycerol acyltransferase domain-containing protein</fullName>
    </recommendedName>
</protein>
<gene>
    <name evidence="4" type="ORF">AC812_14480</name>
</gene>
<dbReference type="InterPro" id="IPR002123">
    <property type="entry name" value="Plipid/glycerol_acylTrfase"/>
</dbReference>